<keyword evidence="3" id="KW-1185">Reference proteome</keyword>
<proteinExistence type="predicted"/>
<sequence length="397" mass="44457">MKTIRYPFILFFLIGLFIPGCSEENANGPDPKPNVQEDIIEIDNQIKNFISKWEYPGATLAISKNGKLVYSKAYGLADVEANQSMNTDHRMRIASISKTFTGVAILRLVQEGKLNLDDKVFGEGGILENDFGTQPYSDRVRNVTVRHLLHMTTGGWVLANDRDAIDSNSSMDNKQFFDWMLDNTLLKHNPGTRYWYINTNYFVAARVIEKVSGKSYLQFMKDDFLDPLGIPSAVMAGRSLESRHPNEVKYYGIGNIKGFEYGFNIERRDGDAGLVISAKDLLKFVLSINGRPDRKQILERPIFEEFIKGSGPSPLNNSYGLGIVKRVNGLLFNGALPGTRTGFQTNDDTGLAVALLFNGCVDYTNASLWNSFNQEFFALLNSLASANTSVYKNIDQF</sequence>
<dbReference type="PANTHER" id="PTHR46825:SF9">
    <property type="entry name" value="BETA-LACTAMASE-RELATED DOMAIN-CONTAINING PROTEIN"/>
    <property type="match status" value="1"/>
</dbReference>
<dbReference type="STRING" id="1189612.A33Q_2645"/>
<protein>
    <submittedName>
        <fullName evidence="2">Beta-lactamase</fullName>
    </submittedName>
</protein>
<dbReference type="AlphaFoldDB" id="S2DA25"/>
<gene>
    <name evidence="2" type="ORF">A33Q_2645</name>
</gene>
<accession>S2DA25</accession>
<dbReference type="InterPro" id="IPR012338">
    <property type="entry name" value="Beta-lactam/transpept-like"/>
</dbReference>
<dbReference type="Proteomes" id="UP000006073">
    <property type="component" value="Unassembled WGS sequence"/>
</dbReference>
<organism evidence="2 3">
    <name type="scientific">Indibacter alkaliphilus (strain CCUG 57479 / KCTC 22604 / LW1)</name>
    <dbReference type="NCBI Taxonomy" id="1189612"/>
    <lineage>
        <taxon>Bacteria</taxon>
        <taxon>Pseudomonadati</taxon>
        <taxon>Bacteroidota</taxon>
        <taxon>Cytophagia</taxon>
        <taxon>Cytophagales</taxon>
        <taxon>Cyclobacteriaceae</taxon>
    </lineage>
</organism>
<dbReference type="Pfam" id="PF00144">
    <property type="entry name" value="Beta-lactamase"/>
    <property type="match status" value="1"/>
</dbReference>
<dbReference type="OrthoDB" id="9793489at2"/>
<dbReference type="SUPFAM" id="SSF56601">
    <property type="entry name" value="beta-lactamase/transpeptidase-like"/>
    <property type="match status" value="1"/>
</dbReference>
<feature type="domain" description="Beta-lactamase-related" evidence="1">
    <location>
        <begin position="51"/>
        <end position="359"/>
    </location>
</feature>
<evidence type="ECO:0000313" key="3">
    <source>
        <dbReference type="Proteomes" id="UP000006073"/>
    </source>
</evidence>
<dbReference type="PANTHER" id="PTHR46825">
    <property type="entry name" value="D-ALANYL-D-ALANINE-CARBOXYPEPTIDASE/ENDOPEPTIDASE AMPH"/>
    <property type="match status" value="1"/>
</dbReference>
<evidence type="ECO:0000259" key="1">
    <source>
        <dbReference type="Pfam" id="PF00144"/>
    </source>
</evidence>
<dbReference type="RefSeq" id="WP_009035011.1">
    <property type="nucleotide sequence ID" value="NZ_ALWO02000036.1"/>
</dbReference>
<name>S2DA25_INDAL</name>
<comment type="caution">
    <text evidence="2">The sequence shown here is derived from an EMBL/GenBank/DDBJ whole genome shotgun (WGS) entry which is preliminary data.</text>
</comment>
<dbReference type="InterPro" id="IPR001466">
    <property type="entry name" value="Beta-lactam-related"/>
</dbReference>
<dbReference type="InterPro" id="IPR050491">
    <property type="entry name" value="AmpC-like"/>
</dbReference>
<reference evidence="2 3" key="1">
    <citation type="journal article" date="2013" name="Genome Announc.">
        <title>Draft Genome Sequence of Indibacter alkaliphilus Strain LW1T, Isolated from Lonar Lake, a Haloalkaline Lake in the Buldana District of Maharashtra, India.</title>
        <authorList>
            <person name="Singh A."/>
            <person name="Kumar Jangir P."/>
            <person name="Sharma R."/>
            <person name="Singh A."/>
            <person name="Kumar Pinnaka A."/>
            <person name="Shivaji S."/>
        </authorList>
    </citation>
    <scope>NUCLEOTIDE SEQUENCE [LARGE SCALE GENOMIC DNA]</scope>
    <source>
        <strain evidence="3">CCUG 57479 / KCTC 22604 / LW1</strain>
    </source>
</reference>
<dbReference type="eggNOG" id="COG1680">
    <property type="taxonomic scope" value="Bacteria"/>
</dbReference>
<dbReference type="Gene3D" id="3.40.710.10">
    <property type="entry name" value="DD-peptidase/beta-lactamase superfamily"/>
    <property type="match status" value="1"/>
</dbReference>
<dbReference type="EMBL" id="ALWO02000036">
    <property type="protein sequence ID" value="EOZ96052.1"/>
    <property type="molecule type" value="Genomic_DNA"/>
</dbReference>
<evidence type="ECO:0000313" key="2">
    <source>
        <dbReference type="EMBL" id="EOZ96052.1"/>
    </source>
</evidence>